<proteinExistence type="predicted"/>
<gene>
    <name evidence="1" type="ORF">DFI_19900</name>
</gene>
<dbReference type="EMBL" id="CP021084">
    <property type="protein sequence ID" value="ASN83464.1"/>
    <property type="molecule type" value="Genomic_DNA"/>
</dbReference>
<reference evidence="1 2" key="1">
    <citation type="submission" date="2017-05" db="EMBL/GenBank/DDBJ databases">
        <title>The complete genome sequence of Deinococcus ficus isolated from the rhizosphere of the Ficus religiosa L. in Taiwan.</title>
        <authorList>
            <person name="Wu K.-M."/>
            <person name="Liao T.-L."/>
            <person name="Liu Y.-M."/>
            <person name="Young C.-C."/>
            <person name="Tsai S.-F."/>
        </authorList>
    </citation>
    <scope>NUCLEOTIDE SEQUENCE [LARGE SCALE GENOMIC DNA]</scope>
    <source>
        <strain evidence="1 2">CC-FR2-10</strain>
        <plasmid evidence="2">pdfi3</plasmid>
    </source>
</reference>
<accession>A0A221T3I6</accession>
<keyword evidence="2" id="KW-1185">Reference proteome</keyword>
<dbReference type="KEGG" id="dfc:DFI_19900"/>
<protein>
    <recommendedName>
        <fullName evidence="3">SAM-dependent methyltransferase</fullName>
    </recommendedName>
</protein>
<dbReference type="SUPFAM" id="SSF53335">
    <property type="entry name" value="S-adenosyl-L-methionine-dependent methyltransferases"/>
    <property type="match status" value="1"/>
</dbReference>
<evidence type="ECO:0008006" key="3">
    <source>
        <dbReference type="Google" id="ProtNLM"/>
    </source>
</evidence>
<name>A0A221T3I6_9DEIO</name>
<dbReference type="InterPro" id="IPR002052">
    <property type="entry name" value="DNA_methylase_N6_adenine_CS"/>
</dbReference>
<dbReference type="GO" id="GO:0003676">
    <property type="term" value="F:nucleic acid binding"/>
    <property type="evidence" value="ECO:0007669"/>
    <property type="project" value="InterPro"/>
</dbReference>
<dbReference type="AlphaFoldDB" id="A0A221T3I6"/>
<organism evidence="1 2">
    <name type="scientific">Deinococcus ficus</name>
    <dbReference type="NCBI Taxonomy" id="317577"/>
    <lineage>
        <taxon>Bacteria</taxon>
        <taxon>Thermotogati</taxon>
        <taxon>Deinococcota</taxon>
        <taxon>Deinococci</taxon>
        <taxon>Deinococcales</taxon>
        <taxon>Deinococcaceae</taxon>
        <taxon>Deinococcus</taxon>
    </lineage>
</organism>
<keyword evidence="1" id="KW-0614">Plasmid</keyword>
<geneLocation type="plasmid" evidence="2">
    <name>pdfi3</name>
</geneLocation>
<dbReference type="GO" id="GO:0032259">
    <property type="term" value="P:methylation"/>
    <property type="evidence" value="ECO:0007669"/>
    <property type="project" value="InterPro"/>
</dbReference>
<evidence type="ECO:0000313" key="2">
    <source>
        <dbReference type="Proteomes" id="UP000259030"/>
    </source>
</evidence>
<dbReference type="PRINTS" id="PR00507">
    <property type="entry name" value="N12N6MTFRASE"/>
</dbReference>
<sequence>MNLSALAGMTVQGQDVTLPQMPPKTYAGLKDVLAYLGVTWDKRRKVHRLTGSEVDLRRKLAHLNAGGRLPPRNPLAFFPTPPEVAQQVAELAHEALGYRAHLGRRVTVLEPSAGEGALLQAVERVWDDPAHLDLHAWELDPGRAAILHVLGYRVTRADFLSCATPADLIVMNPPFSVPGDALAWRTHLIHAVGLCREGGSVIAVLPAVPLLEDRLLAPLLLDREYEVLPLPDGSFKSSGTLCKTVILHVTQTDQSWRRQPTTWHDDPFPNTSTLQVFLTAYTFGDSVWNTLDPGERSRSRFERGLQAIALDLQRQHLPVWLEDVDMAFLYARWLTFSGAAPPPAPARPLLPLFEPGVPAP</sequence>
<evidence type="ECO:0000313" key="1">
    <source>
        <dbReference type="EMBL" id="ASN83464.1"/>
    </source>
</evidence>
<dbReference type="GO" id="GO:0008168">
    <property type="term" value="F:methyltransferase activity"/>
    <property type="evidence" value="ECO:0007669"/>
    <property type="project" value="InterPro"/>
</dbReference>
<dbReference type="InterPro" id="IPR029063">
    <property type="entry name" value="SAM-dependent_MTases_sf"/>
</dbReference>
<dbReference type="Proteomes" id="UP000259030">
    <property type="component" value="Plasmid pDFI3"/>
</dbReference>
<dbReference type="Gene3D" id="3.40.50.150">
    <property type="entry name" value="Vaccinia Virus protein VP39"/>
    <property type="match status" value="1"/>
</dbReference>
<dbReference type="PROSITE" id="PS00092">
    <property type="entry name" value="N6_MTASE"/>
    <property type="match status" value="1"/>
</dbReference>